<name>A0A5B7DPT6_PORTR</name>
<gene>
    <name evidence="2" type="ORF">E2C01_016137</name>
</gene>
<reference evidence="2 3" key="1">
    <citation type="submission" date="2019-05" db="EMBL/GenBank/DDBJ databases">
        <title>Another draft genome of Portunus trituberculatus and its Hox gene families provides insights of decapod evolution.</title>
        <authorList>
            <person name="Jeong J.-H."/>
            <person name="Song I."/>
            <person name="Kim S."/>
            <person name="Choi T."/>
            <person name="Kim D."/>
            <person name="Ryu S."/>
            <person name="Kim W."/>
        </authorList>
    </citation>
    <scope>NUCLEOTIDE SEQUENCE [LARGE SCALE GENOMIC DNA]</scope>
    <source>
        <tissue evidence="2">Muscle</tissue>
    </source>
</reference>
<organism evidence="2 3">
    <name type="scientific">Portunus trituberculatus</name>
    <name type="common">Swimming crab</name>
    <name type="synonym">Neptunus trituberculatus</name>
    <dbReference type="NCBI Taxonomy" id="210409"/>
    <lineage>
        <taxon>Eukaryota</taxon>
        <taxon>Metazoa</taxon>
        <taxon>Ecdysozoa</taxon>
        <taxon>Arthropoda</taxon>
        <taxon>Crustacea</taxon>
        <taxon>Multicrustacea</taxon>
        <taxon>Malacostraca</taxon>
        <taxon>Eumalacostraca</taxon>
        <taxon>Eucarida</taxon>
        <taxon>Decapoda</taxon>
        <taxon>Pleocyemata</taxon>
        <taxon>Brachyura</taxon>
        <taxon>Eubrachyura</taxon>
        <taxon>Portunoidea</taxon>
        <taxon>Portunidae</taxon>
        <taxon>Portuninae</taxon>
        <taxon>Portunus</taxon>
    </lineage>
</organism>
<feature type="region of interest" description="Disordered" evidence="1">
    <location>
        <begin position="1"/>
        <end position="33"/>
    </location>
</feature>
<keyword evidence="3" id="KW-1185">Reference proteome</keyword>
<sequence length="74" mass="8101">MFGLRQHHLGDSDTAQVVRGGVGHSTEGVHSTGTGRSQAVQVWCQVSKLQVHFKEVMNSLTPQRKVMPMALLCD</sequence>
<accession>A0A5B7DPT6</accession>
<evidence type="ECO:0000313" key="3">
    <source>
        <dbReference type="Proteomes" id="UP000324222"/>
    </source>
</evidence>
<evidence type="ECO:0000256" key="1">
    <source>
        <dbReference type="SAM" id="MobiDB-lite"/>
    </source>
</evidence>
<evidence type="ECO:0000313" key="2">
    <source>
        <dbReference type="EMBL" id="MPC23099.1"/>
    </source>
</evidence>
<proteinExistence type="predicted"/>
<dbReference type="Proteomes" id="UP000324222">
    <property type="component" value="Unassembled WGS sequence"/>
</dbReference>
<comment type="caution">
    <text evidence="2">The sequence shown here is derived from an EMBL/GenBank/DDBJ whole genome shotgun (WGS) entry which is preliminary data.</text>
</comment>
<dbReference type="EMBL" id="VSRR010001166">
    <property type="protein sequence ID" value="MPC23099.1"/>
    <property type="molecule type" value="Genomic_DNA"/>
</dbReference>
<dbReference type="AlphaFoldDB" id="A0A5B7DPT6"/>
<protein>
    <submittedName>
        <fullName evidence="2">Uncharacterized protein</fullName>
    </submittedName>
</protein>